<accession>A0A9K3L432</accession>
<sequence>MIIEESNVGNDILTKMMMVETRKKKKETGQWRVEQNTPLVERNPPIDRNIDHLEGEQEAPAEPSSTPSNETSSENRSPERRSSSSLRVSSRAARRRASAAQLYLYNSSRWTQYLQPDTAMKQLLVFWCVASLLLLLGISAILVYAKARVDLHVITSRVSEYHGRMQVQNVSIVSEERVEPFQWSYYRIFEAQPRLQVSWECPNTANTASPLVPTSTTNSSSLPKRCESANVVLYDACLEYHFCHKYLRALQEEEDEEILDDGNQTTNGTTVSNLCRNKEVQEVMDRVEKCVQDAIRSNSDDEERRRRRRRQQQRSIVLYGDCNSCTAYATIPAPPKNNQRLLFSGTFFIIMGLVSFYGWYHASQLYKTEFMPAPPEGSDNNNNVAATTAATTENTVLPSPSPQSQENGPYVGRSQSPHFRLRLPRGQRRQASANDPMESYSNPTQSSILWRSKETLLIVYWGGERFLPLWIVSYAEYDTRTVLSYFRTFNIHHHPLSLSDHC</sequence>
<keyword evidence="2" id="KW-1133">Transmembrane helix</keyword>
<feature type="transmembrane region" description="Helical" evidence="2">
    <location>
        <begin position="124"/>
        <end position="145"/>
    </location>
</feature>
<feature type="compositionally biased region" description="Low complexity" evidence="1">
    <location>
        <begin position="58"/>
        <end position="75"/>
    </location>
</feature>
<feature type="region of interest" description="Disordered" evidence="1">
    <location>
        <begin position="392"/>
        <end position="440"/>
    </location>
</feature>
<keyword evidence="4" id="KW-1185">Reference proteome</keyword>
<evidence type="ECO:0000313" key="3">
    <source>
        <dbReference type="EMBL" id="KAG7355235.1"/>
    </source>
</evidence>
<gene>
    <name evidence="3" type="ORF">IV203_004591</name>
</gene>
<comment type="caution">
    <text evidence="3">The sequence shown here is derived from an EMBL/GenBank/DDBJ whole genome shotgun (WGS) entry which is preliminary data.</text>
</comment>
<feature type="transmembrane region" description="Helical" evidence="2">
    <location>
        <begin position="341"/>
        <end position="360"/>
    </location>
</feature>
<keyword evidence="2" id="KW-0812">Transmembrane</keyword>
<feature type="compositionally biased region" description="Basic residues" evidence="1">
    <location>
        <begin position="419"/>
        <end position="428"/>
    </location>
</feature>
<reference evidence="3" key="1">
    <citation type="journal article" date="2021" name="Sci. Rep.">
        <title>Diploid genomic architecture of Nitzschia inconspicua, an elite biomass production diatom.</title>
        <authorList>
            <person name="Oliver A."/>
            <person name="Podell S."/>
            <person name="Pinowska A."/>
            <person name="Traller J.C."/>
            <person name="Smith S.R."/>
            <person name="McClure R."/>
            <person name="Beliaev A."/>
            <person name="Bohutskyi P."/>
            <person name="Hill E.A."/>
            <person name="Rabines A."/>
            <person name="Zheng H."/>
            <person name="Allen L.Z."/>
            <person name="Kuo A."/>
            <person name="Grigoriev I.V."/>
            <person name="Allen A.E."/>
            <person name="Hazlebeck D."/>
            <person name="Allen E.E."/>
        </authorList>
    </citation>
    <scope>NUCLEOTIDE SEQUENCE</scope>
    <source>
        <strain evidence="3">Hildebrandi</strain>
    </source>
</reference>
<evidence type="ECO:0000313" key="4">
    <source>
        <dbReference type="Proteomes" id="UP000693970"/>
    </source>
</evidence>
<dbReference type="AlphaFoldDB" id="A0A9K3L432"/>
<protein>
    <submittedName>
        <fullName evidence="3">Uncharacterized protein</fullName>
    </submittedName>
</protein>
<feature type="region of interest" description="Disordered" evidence="1">
    <location>
        <begin position="23"/>
        <end position="92"/>
    </location>
</feature>
<reference evidence="3" key="2">
    <citation type="submission" date="2021-04" db="EMBL/GenBank/DDBJ databases">
        <authorList>
            <person name="Podell S."/>
        </authorList>
    </citation>
    <scope>NUCLEOTIDE SEQUENCE</scope>
    <source>
        <strain evidence="3">Hildebrandi</strain>
    </source>
</reference>
<feature type="compositionally biased region" description="Polar residues" evidence="1">
    <location>
        <begin position="429"/>
        <end position="440"/>
    </location>
</feature>
<name>A0A9K3L432_9STRA</name>
<organism evidence="3 4">
    <name type="scientific">Nitzschia inconspicua</name>
    <dbReference type="NCBI Taxonomy" id="303405"/>
    <lineage>
        <taxon>Eukaryota</taxon>
        <taxon>Sar</taxon>
        <taxon>Stramenopiles</taxon>
        <taxon>Ochrophyta</taxon>
        <taxon>Bacillariophyta</taxon>
        <taxon>Bacillariophyceae</taxon>
        <taxon>Bacillariophycidae</taxon>
        <taxon>Bacillariales</taxon>
        <taxon>Bacillariaceae</taxon>
        <taxon>Nitzschia</taxon>
    </lineage>
</organism>
<keyword evidence="2" id="KW-0472">Membrane</keyword>
<evidence type="ECO:0000256" key="1">
    <source>
        <dbReference type="SAM" id="MobiDB-lite"/>
    </source>
</evidence>
<feature type="compositionally biased region" description="Polar residues" evidence="1">
    <location>
        <begin position="402"/>
        <end position="417"/>
    </location>
</feature>
<dbReference type="Proteomes" id="UP000693970">
    <property type="component" value="Unassembled WGS sequence"/>
</dbReference>
<dbReference type="EMBL" id="JAGRRH010000016">
    <property type="protein sequence ID" value="KAG7355235.1"/>
    <property type="molecule type" value="Genomic_DNA"/>
</dbReference>
<evidence type="ECO:0000256" key="2">
    <source>
        <dbReference type="SAM" id="Phobius"/>
    </source>
</evidence>
<proteinExistence type="predicted"/>
<feature type="compositionally biased region" description="Basic and acidic residues" evidence="1">
    <location>
        <begin position="44"/>
        <end position="55"/>
    </location>
</feature>